<evidence type="ECO:0000256" key="1">
    <source>
        <dbReference type="SAM" id="Phobius"/>
    </source>
</evidence>
<feature type="transmembrane region" description="Helical" evidence="1">
    <location>
        <begin position="48"/>
        <end position="73"/>
    </location>
</feature>
<name>A0A316TZ47_9BACT</name>
<keyword evidence="1" id="KW-1133">Transmembrane helix</keyword>
<gene>
    <name evidence="2" type="ORF">DDZ15_14405</name>
</gene>
<proteinExistence type="predicted"/>
<keyword evidence="3" id="KW-1185">Reference proteome</keyword>
<sequence length="115" mass="11936">MLVILGFASYFITGSASFTALIPSFFGFAFIGLGLLGKRSESMRKHSMHGALLLALLGLGGSFGGLINIIGAIGGTMPERLEASVAQAVMAVICIIFLIAGVRSFIAARKSREAA</sequence>
<protein>
    <submittedName>
        <fullName evidence="2">Uncharacterized protein</fullName>
    </submittedName>
</protein>
<organism evidence="2 3">
    <name type="scientific">Rhodohalobacter mucosus</name>
    <dbReference type="NCBI Taxonomy" id="2079485"/>
    <lineage>
        <taxon>Bacteria</taxon>
        <taxon>Pseudomonadati</taxon>
        <taxon>Balneolota</taxon>
        <taxon>Balneolia</taxon>
        <taxon>Balneolales</taxon>
        <taxon>Balneolaceae</taxon>
        <taxon>Rhodohalobacter</taxon>
    </lineage>
</organism>
<evidence type="ECO:0000313" key="2">
    <source>
        <dbReference type="EMBL" id="PWN05266.1"/>
    </source>
</evidence>
<feature type="transmembrane region" description="Helical" evidence="1">
    <location>
        <begin position="12"/>
        <end position="36"/>
    </location>
</feature>
<dbReference type="AlphaFoldDB" id="A0A316TZ47"/>
<keyword evidence="1" id="KW-0472">Membrane</keyword>
<reference evidence="2 3" key="1">
    <citation type="submission" date="2018-05" db="EMBL/GenBank/DDBJ databases">
        <title>Rhodohalobacter halophilus gen. nov., sp. nov., a moderately halophilic member of the family Balneolaceae.</title>
        <authorList>
            <person name="Liu Z.-W."/>
        </authorList>
    </citation>
    <scope>NUCLEOTIDE SEQUENCE [LARGE SCALE GENOMIC DNA]</scope>
    <source>
        <strain evidence="2 3">8A47</strain>
    </source>
</reference>
<dbReference type="EMBL" id="QGGB01000010">
    <property type="protein sequence ID" value="PWN05266.1"/>
    <property type="molecule type" value="Genomic_DNA"/>
</dbReference>
<dbReference type="Proteomes" id="UP000245533">
    <property type="component" value="Unassembled WGS sequence"/>
</dbReference>
<feature type="transmembrane region" description="Helical" evidence="1">
    <location>
        <begin position="85"/>
        <end position="106"/>
    </location>
</feature>
<accession>A0A316TZ47</accession>
<comment type="caution">
    <text evidence="2">The sequence shown here is derived from an EMBL/GenBank/DDBJ whole genome shotgun (WGS) entry which is preliminary data.</text>
</comment>
<evidence type="ECO:0000313" key="3">
    <source>
        <dbReference type="Proteomes" id="UP000245533"/>
    </source>
</evidence>
<keyword evidence="1" id="KW-0812">Transmembrane</keyword>